<dbReference type="AlphaFoldDB" id="A0A1C7NNH6"/>
<name>A0A1C7NNH6_9FUNG</name>
<dbReference type="SUPFAM" id="SSF52047">
    <property type="entry name" value="RNI-like"/>
    <property type="match status" value="1"/>
</dbReference>
<accession>A0A1C7NNH6</accession>
<evidence type="ECO:0000313" key="3">
    <source>
        <dbReference type="EMBL" id="OBZ90637.1"/>
    </source>
</evidence>
<dbReference type="Pfam" id="PF25372">
    <property type="entry name" value="DUF7885"/>
    <property type="match status" value="1"/>
</dbReference>
<reference evidence="3 4" key="1">
    <citation type="submission" date="2016-03" db="EMBL/GenBank/DDBJ databases">
        <title>Choanephora cucurbitarum.</title>
        <authorList>
            <person name="Min B."/>
            <person name="Park H."/>
            <person name="Park J.-H."/>
            <person name="Shin H.-D."/>
            <person name="Choi I.-G."/>
        </authorList>
    </citation>
    <scope>NUCLEOTIDE SEQUENCE [LARGE SCALE GENOMIC DNA]</scope>
    <source>
        <strain evidence="3 4">KUS-F28377</strain>
    </source>
</reference>
<dbReference type="STRING" id="101091.A0A1C7NNH6"/>
<dbReference type="OrthoDB" id="550575at2759"/>
<dbReference type="PANTHER" id="PTHR13382">
    <property type="entry name" value="MITOCHONDRIAL ATP SYNTHASE COUPLING FACTOR B"/>
    <property type="match status" value="1"/>
</dbReference>
<proteinExistence type="predicted"/>
<organism evidence="3 4">
    <name type="scientific">Choanephora cucurbitarum</name>
    <dbReference type="NCBI Taxonomy" id="101091"/>
    <lineage>
        <taxon>Eukaryota</taxon>
        <taxon>Fungi</taxon>
        <taxon>Fungi incertae sedis</taxon>
        <taxon>Mucoromycota</taxon>
        <taxon>Mucoromycotina</taxon>
        <taxon>Mucoromycetes</taxon>
        <taxon>Mucorales</taxon>
        <taxon>Mucorineae</taxon>
        <taxon>Choanephoraceae</taxon>
        <taxon>Choanephoroideae</taxon>
        <taxon>Choanephora</taxon>
    </lineage>
</organism>
<comment type="caution">
    <text evidence="3">The sequence shown here is derived from an EMBL/GenBank/DDBJ whole genome shotgun (WGS) entry which is preliminary data.</text>
</comment>
<keyword evidence="4" id="KW-1185">Reference proteome</keyword>
<dbReference type="GO" id="GO:0005737">
    <property type="term" value="C:cytoplasm"/>
    <property type="evidence" value="ECO:0007669"/>
    <property type="project" value="TreeGrafter"/>
</dbReference>
<dbReference type="InterPro" id="IPR006553">
    <property type="entry name" value="Leu-rich_rpt_Cys-con_subtyp"/>
</dbReference>
<evidence type="ECO:0000259" key="2">
    <source>
        <dbReference type="Pfam" id="PF25372"/>
    </source>
</evidence>
<dbReference type="Gene3D" id="3.80.10.10">
    <property type="entry name" value="Ribonuclease Inhibitor"/>
    <property type="match status" value="2"/>
</dbReference>
<dbReference type="InterPro" id="IPR057207">
    <property type="entry name" value="FBXL15_LRR"/>
</dbReference>
<dbReference type="InterPro" id="IPR032675">
    <property type="entry name" value="LRR_dom_sf"/>
</dbReference>
<gene>
    <name evidence="3" type="ORF">A0J61_01317</name>
</gene>
<keyword evidence="1" id="KW-0833">Ubl conjugation pathway</keyword>
<dbReference type="SMART" id="SM00367">
    <property type="entry name" value="LRR_CC"/>
    <property type="match status" value="3"/>
</dbReference>
<protein>
    <recommendedName>
        <fullName evidence="2">F-box/LRR-repeat protein 15-like leucin rich repeat domain-containing protein</fullName>
    </recommendedName>
</protein>
<feature type="domain" description="F-box/LRR-repeat protein 15-like leucin rich repeat" evidence="2">
    <location>
        <begin position="18"/>
        <end position="225"/>
    </location>
</feature>
<sequence length="260" mass="30009">MEDVLRMATVNYYWNTVTTCKIYKHPIITSKRQLNALVNNLSEYNQGFIECLDLTAVHQYVTDPILYAFLRVTHLKQLNLSNCTYVSPAGILPLIKSNVSQLQKLTLTGCTLSTEVLEWIGEAIRQQLYCLSLRNTMIKPCKTIDTTNHLDTMLYTHTNTFEANLRELDLSYCCWVNEETLNNIAHKLPYLEHIVLQWCNQIKASSIHSMVKRLTYLSTIDIRHISTIDTFEQACNVMQYTSSIKKIVFTHKATSFEIIT</sequence>
<dbReference type="Proteomes" id="UP000093000">
    <property type="component" value="Unassembled WGS sequence"/>
</dbReference>
<evidence type="ECO:0000256" key="1">
    <source>
        <dbReference type="ARBA" id="ARBA00022786"/>
    </source>
</evidence>
<evidence type="ECO:0000313" key="4">
    <source>
        <dbReference type="Proteomes" id="UP000093000"/>
    </source>
</evidence>
<dbReference type="EMBL" id="LUGH01000040">
    <property type="protein sequence ID" value="OBZ90637.1"/>
    <property type="molecule type" value="Genomic_DNA"/>
</dbReference>
<dbReference type="InParanoid" id="A0A1C7NNH6"/>
<dbReference type="InterPro" id="IPR050648">
    <property type="entry name" value="F-box_LRR-repeat"/>
</dbReference>